<sequence>MPKTKRYAISKERRDVSNSIKRITKNSPPEAGSPDKMQYFR</sequence>
<evidence type="ECO:0000313" key="3">
    <source>
        <dbReference type="Proteomes" id="UP000199577"/>
    </source>
</evidence>
<name>A0A1I1KP51_9SPHI</name>
<feature type="region of interest" description="Disordered" evidence="1">
    <location>
        <begin position="1"/>
        <end position="41"/>
    </location>
</feature>
<accession>A0A1I1KP51</accession>
<dbReference type="EMBL" id="FOLL01000016">
    <property type="protein sequence ID" value="SFC62636.1"/>
    <property type="molecule type" value="Genomic_DNA"/>
</dbReference>
<organism evidence="2 3">
    <name type="scientific">Parapedobacter composti</name>
    <dbReference type="NCBI Taxonomy" id="623281"/>
    <lineage>
        <taxon>Bacteria</taxon>
        <taxon>Pseudomonadati</taxon>
        <taxon>Bacteroidota</taxon>
        <taxon>Sphingobacteriia</taxon>
        <taxon>Sphingobacteriales</taxon>
        <taxon>Sphingobacteriaceae</taxon>
        <taxon>Parapedobacter</taxon>
    </lineage>
</organism>
<keyword evidence="3" id="KW-1185">Reference proteome</keyword>
<evidence type="ECO:0000313" key="2">
    <source>
        <dbReference type="EMBL" id="SFC62636.1"/>
    </source>
</evidence>
<protein>
    <submittedName>
        <fullName evidence="2">Uncharacterized protein</fullName>
    </submittedName>
</protein>
<reference evidence="2 3" key="1">
    <citation type="submission" date="2016-10" db="EMBL/GenBank/DDBJ databases">
        <authorList>
            <person name="de Groot N.N."/>
        </authorList>
    </citation>
    <scope>NUCLEOTIDE SEQUENCE [LARGE SCALE GENOMIC DNA]</scope>
    <source>
        <strain evidence="2 3">DSM 22900</strain>
    </source>
</reference>
<dbReference type="AlphaFoldDB" id="A0A1I1KP51"/>
<feature type="compositionally biased region" description="Polar residues" evidence="1">
    <location>
        <begin position="17"/>
        <end position="27"/>
    </location>
</feature>
<proteinExistence type="predicted"/>
<dbReference type="Proteomes" id="UP000199577">
    <property type="component" value="Unassembled WGS sequence"/>
</dbReference>
<gene>
    <name evidence="2" type="ORF">SAMN05421747_116122</name>
</gene>
<evidence type="ECO:0000256" key="1">
    <source>
        <dbReference type="SAM" id="MobiDB-lite"/>
    </source>
</evidence>